<keyword evidence="1" id="KW-0812">Transmembrane</keyword>
<comment type="caution">
    <text evidence="2">The sequence shown here is derived from an EMBL/GenBank/DDBJ whole genome shotgun (WGS) entry which is preliminary data.</text>
</comment>
<reference evidence="2" key="1">
    <citation type="submission" date="2022-09" db="EMBL/GenBank/DDBJ databases">
        <title>Eubacterium sp. LFL-14 isolated from human feces.</title>
        <authorList>
            <person name="Liu F."/>
        </authorList>
    </citation>
    <scope>NUCLEOTIDE SEQUENCE</scope>
    <source>
        <strain evidence="2">LFL-14</strain>
    </source>
</reference>
<keyword evidence="3" id="KW-1185">Reference proteome</keyword>
<gene>
    <name evidence="2" type="ORF">N5B56_04765</name>
</gene>
<evidence type="ECO:0000313" key="2">
    <source>
        <dbReference type="EMBL" id="MCT7398401.1"/>
    </source>
</evidence>
<dbReference type="EMBL" id="JAODBU010000004">
    <property type="protein sequence ID" value="MCT7398401.1"/>
    <property type="molecule type" value="Genomic_DNA"/>
</dbReference>
<keyword evidence="1" id="KW-0472">Membrane</keyword>
<dbReference type="InterPro" id="IPR025962">
    <property type="entry name" value="SdpI/YhfL"/>
</dbReference>
<dbReference type="Proteomes" id="UP001431199">
    <property type="component" value="Unassembled WGS sequence"/>
</dbReference>
<feature type="transmembrane region" description="Helical" evidence="1">
    <location>
        <begin position="130"/>
        <end position="153"/>
    </location>
</feature>
<proteinExistence type="predicted"/>
<feature type="transmembrane region" description="Helical" evidence="1">
    <location>
        <begin position="159"/>
        <end position="182"/>
    </location>
</feature>
<name>A0ABT2M0H9_9FIRM</name>
<accession>A0ABT2M0H9</accession>
<organism evidence="2 3">
    <name type="scientific">Eubacterium album</name>
    <dbReference type="NCBI Taxonomy" id="2978477"/>
    <lineage>
        <taxon>Bacteria</taxon>
        <taxon>Bacillati</taxon>
        <taxon>Bacillota</taxon>
        <taxon>Clostridia</taxon>
        <taxon>Eubacteriales</taxon>
        <taxon>Eubacteriaceae</taxon>
        <taxon>Eubacterium</taxon>
    </lineage>
</organism>
<keyword evidence="1" id="KW-1133">Transmembrane helix</keyword>
<protein>
    <submittedName>
        <fullName evidence="2">SdpI family protein</fullName>
    </submittedName>
</protein>
<evidence type="ECO:0000313" key="3">
    <source>
        <dbReference type="Proteomes" id="UP001431199"/>
    </source>
</evidence>
<sequence length="210" mass="24224">MTTQEKYLVSFTTSHVISSLIFAKEMKFNLPFLMYVFIFVPVAIMIASHILYKRIKSKLFYILSFVILAGCMGAFWINGNVTKNIFLYKPSYGCIVYLIIMIVAAVVMPFTSENGFFGIRIQQTMDYPEVWRRTHIFTSVLLSFVILPTIISINHVEQTLSFVICNIFLIGPLIIGIIYAVIITIPIEKIEKEQLAKELERQIKKEQGYR</sequence>
<dbReference type="Pfam" id="PF13630">
    <property type="entry name" value="SdpI"/>
    <property type="match status" value="1"/>
</dbReference>
<feature type="transmembrane region" description="Helical" evidence="1">
    <location>
        <begin position="32"/>
        <end position="52"/>
    </location>
</feature>
<dbReference type="RefSeq" id="WP_118565177.1">
    <property type="nucleotide sequence ID" value="NZ_JAODBU010000004.1"/>
</dbReference>
<feature type="transmembrane region" description="Helical" evidence="1">
    <location>
        <begin position="90"/>
        <end position="110"/>
    </location>
</feature>
<evidence type="ECO:0000256" key="1">
    <source>
        <dbReference type="SAM" id="Phobius"/>
    </source>
</evidence>
<feature type="transmembrane region" description="Helical" evidence="1">
    <location>
        <begin position="59"/>
        <end position="78"/>
    </location>
</feature>